<evidence type="ECO:0000313" key="1">
    <source>
        <dbReference type="EMBL" id="MPM91287.1"/>
    </source>
</evidence>
<organism evidence="1">
    <name type="scientific">bioreactor metagenome</name>
    <dbReference type="NCBI Taxonomy" id="1076179"/>
    <lineage>
        <taxon>unclassified sequences</taxon>
        <taxon>metagenomes</taxon>
        <taxon>ecological metagenomes</taxon>
    </lineage>
</organism>
<dbReference type="EMBL" id="VSSQ01038371">
    <property type="protein sequence ID" value="MPM91287.1"/>
    <property type="molecule type" value="Genomic_DNA"/>
</dbReference>
<accession>A0A645DPN8</accession>
<proteinExistence type="predicted"/>
<dbReference type="AlphaFoldDB" id="A0A645DPN8"/>
<sequence length="56" mass="6128">MADRQAEARQSLAACPAALDARLLQQLALLLLRHPLAALLDDRSHCDPLENLNVLV</sequence>
<comment type="caution">
    <text evidence="1">The sequence shown here is derived from an EMBL/GenBank/DDBJ whole genome shotgun (WGS) entry which is preliminary data.</text>
</comment>
<reference evidence="1" key="1">
    <citation type="submission" date="2019-08" db="EMBL/GenBank/DDBJ databases">
        <authorList>
            <person name="Kucharzyk K."/>
            <person name="Murdoch R.W."/>
            <person name="Higgins S."/>
            <person name="Loffler F."/>
        </authorList>
    </citation>
    <scope>NUCLEOTIDE SEQUENCE</scope>
</reference>
<gene>
    <name evidence="1" type="ORF">SDC9_138415</name>
</gene>
<name>A0A645DPN8_9ZZZZ</name>
<protein>
    <submittedName>
        <fullName evidence="1">Uncharacterized protein</fullName>
    </submittedName>
</protein>